<dbReference type="InterPro" id="IPR050769">
    <property type="entry name" value="NAT_camello-type"/>
</dbReference>
<dbReference type="Pfam" id="PF00583">
    <property type="entry name" value="Acetyltransf_1"/>
    <property type="match status" value="1"/>
</dbReference>
<dbReference type="PROSITE" id="PS51186">
    <property type="entry name" value="GNAT"/>
    <property type="match status" value="1"/>
</dbReference>
<organism evidence="3 4">
    <name type="scientific">Candidatus Avacidaminococcus intestinavium</name>
    <dbReference type="NCBI Taxonomy" id="2840684"/>
    <lineage>
        <taxon>Bacteria</taxon>
        <taxon>Bacillati</taxon>
        <taxon>Bacillota</taxon>
        <taxon>Negativicutes</taxon>
        <taxon>Acidaminococcales</taxon>
        <taxon>Acidaminococcaceae</taxon>
        <taxon>Acidaminococcaceae incertae sedis</taxon>
        <taxon>Candidatus Avacidaminococcus</taxon>
    </lineage>
</organism>
<sequence length="139" mass="15745">NAEGQGAVTDDVWGLGDTYIKPQRNQMWAAFSPNGQVVGTIAVCTYNNRFEELQGRYPEGLAAEVGRCYIAESLRRQGLGAKLLQSAEQFVREQGYTFMYLHTHHFLPGGYNFWLKNNFVVTMDIGGSYELVHMEKMLK</sequence>
<feature type="non-terminal residue" evidence="3">
    <location>
        <position position="1"/>
    </location>
</feature>
<dbReference type="PANTHER" id="PTHR13947:SF37">
    <property type="entry name" value="LD18367P"/>
    <property type="match status" value="1"/>
</dbReference>
<comment type="caution">
    <text evidence="3">The sequence shown here is derived from an EMBL/GenBank/DDBJ whole genome shotgun (WGS) entry which is preliminary data.</text>
</comment>
<dbReference type="Gene3D" id="3.40.630.30">
    <property type="match status" value="1"/>
</dbReference>
<reference evidence="3" key="1">
    <citation type="submission" date="2020-10" db="EMBL/GenBank/DDBJ databases">
        <authorList>
            <person name="Gilroy R."/>
        </authorList>
    </citation>
    <scope>NUCLEOTIDE SEQUENCE</scope>
    <source>
        <strain evidence="3">CHK160-1198</strain>
    </source>
</reference>
<dbReference type="SUPFAM" id="SSF55729">
    <property type="entry name" value="Acyl-CoA N-acyltransferases (Nat)"/>
    <property type="match status" value="1"/>
</dbReference>
<gene>
    <name evidence="3" type="ORF">IAB06_03035</name>
</gene>
<accession>A0A9D1MNX0</accession>
<dbReference type="InterPro" id="IPR000182">
    <property type="entry name" value="GNAT_dom"/>
</dbReference>
<evidence type="ECO:0000256" key="1">
    <source>
        <dbReference type="ARBA" id="ARBA00022679"/>
    </source>
</evidence>
<proteinExistence type="predicted"/>
<name>A0A9D1MNX0_9FIRM</name>
<dbReference type="CDD" id="cd04301">
    <property type="entry name" value="NAT_SF"/>
    <property type="match status" value="1"/>
</dbReference>
<dbReference type="InterPro" id="IPR016181">
    <property type="entry name" value="Acyl_CoA_acyltransferase"/>
</dbReference>
<reference evidence="3" key="2">
    <citation type="journal article" date="2021" name="PeerJ">
        <title>Extensive microbial diversity within the chicken gut microbiome revealed by metagenomics and culture.</title>
        <authorList>
            <person name="Gilroy R."/>
            <person name="Ravi A."/>
            <person name="Getino M."/>
            <person name="Pursley I."/>
            <person name="Horton D.L."/>
            <person name="Alikhan N.F."/>
            <person name="Baker D."/>
            <person name="Gharbi K."/>
            <person name="Hall N."/>
            <person name="Watson M."/>
            <person name="Adriaenssens E.M."/>
            <person name="Foster-Nyarko E."/>
            <person name="Jarju S."/>
            <person name="Secka A."/>
            <person name="Antonio M."/>
            <person name="Oren A."/>
            <person name="Chaudhuri R.R."/>
            <person name="La Ragione R."/>
            <person name="Hildebrand F."/>
            <person name="Pallen M.J."/>
        </authorList>
    </citation>
    <scope>NUCLEOTIDE SEQUENCE</scope>
    <source>
        <strain evidence="3">CHK160-1198</strain>
    </source>
</reference>
<evidence type="ECO:0000313" key="4">
    <source>
        <dbReference type="Proteomes" id="UP000824099"/>
    </source>
</evidence>
<keyword evidence="1" id="KW-0808">Transferase</keyword>
<dbReference type="PANTHER" id="PTHR13947">
    <property type="entry name" value="GNAT FAMILY N-ACETYLTRANSFERASE"/>
    <property type="match status" value="1"/>
</dbReference>
<dbReference type="EMBL" id="DVNI01000041">
    <property type="protein sequence ID" value="HIU64003.1"/>
    <property type="molecule type" value="Genomic_DNA"/>
</dbReference>
<evidence type="ECO:0000313" key="3">
    <source>
        <dbReference type="EMBL" id="HIU64003.1"/>
    </source>
</evidence>
<dbReference type="Proteomes" id="UP000824099">
    <property type="component" value="Unassembled WGS sequence"/>
</dbReference>
<dbReference type="GO" id="GO:0008080">
    <property type="term" value="F:N-acetyltransferase activity"/>
    <property type="evidence" value="ECO:0007669"/>
    <property type="project" value="InterPro"/>
</dbReference>
<protein>
    <submittedName>
        <fullName evidence="3">GNAT family N-acetyltransferase</fullName>
    </submittedName>
</protein>
<evidence type="ECO:0000259" key="2">
    <source>
        <dbReference type="PROSITE" id="PS51186"/>
    </source>
</evidence>
<dbReference type="AlphaFoldDB" id="A0A9D1MNX0"/>
<feature type="domain" description="N-acetyltransferase" evidence="2">
    <location>
        <begin position="1"/>
        <end position="139"/>
    </location>
</feature>